<evidence type="ECO:0000313" key="4">
    <source>
        <dbReference type="EMBL" id="GKV09226.1"/>
    </source>
</evidence>
<dbReference type="InterPro" id="IPR049224">
    <property type="entry name" value="DUF6821"/>
</dbReference>
<feature type="compositionally biased region" description="Basic and acidic residues" evidence="1">
    <location>
        <begin position="17"/>
        <end position="28"/>
    </location>
</feature>
<comment type="caution">
    <text evidence="4">The sequence shown here is derived from an EMBL/GenBank/DDBJ whole genome shotgun (WGS) entry which is preliminary data.</text>
</comment>
<feature type="domain" description="DUF6821" evidence="3">
    <location>
        <begin position="250"/>
        <end position="354"/>
    </location>
</feature>
<evidence type="ECO:0000259" key="3">
    <source>
        <dbReference type="Pfam" id="PF20705"/>
    </source>
</evidence>
<name>A0AAV5J9T7_9ROSI</name>
<feature type="region of interest" description="Disordered" evidence="1">
    <location>
        <begin position="59"/>
        <end position="81"/>
    </location>
</feature>
<gene>
    <name evidence="4" type="ORF">SLEP1_g20763</name>
</gene>
<dbReference type="Pfam" id="PF20705">
    <property type="entry name" value="DUF6821"/>
    <property type="match status" value="1"/>
</dbReference>
<evidence type="ECO:0000313" key="5">
    <source>
        <dbReference type="Proteomes" id="UP001054252"/>
    </source>
</evidence>
<organism evidence="4 5">
    <name type="scientific">Rubroshorea leprosula</name>
    <dbReference type="NCBI Taxonomy" id="152421"/>
    <lineage>
        <taxon>Eukaryota</taxon>
        <taxon>Viridiplantae</taxon>
        <taxon>Streptophyta</taxon>
        <taxon>Embryophyta</taxon>
        <taxon>Tracheophyta</taxon>
        <taxon>Spermatophyta</taxon>
        <taxon>Magnoliopsida</taxon>
        <taxon>eudicotyledons</taxon>
        <taxon>Gunneridae</taxon>
        <taxon>Pentapetalae</taxon>
        <taxon>rosids</taxon>
        <taxon>malvids</taxon>
        <taxon>Malvales</taxon>
        <taxon>Dipterocarpaceae</taxon>
        <taxon>Rubroshorea</taxon>
    </lineage>
</organism>
<keyword evidence="2" id="KW-0812">Transmembrane</keyword>
<dbReference type="InterPro" id="IPR045883">
    <property type="entry name" value="At4g13530-like"/>
</dbReference>
<keyword evidence="5" id="KW-1185">Reference proteome</keyword>
<dbReference type="PANTHER" id="PTHR33646">
    <property type="entry name" value="GB|AAF00631.1"/>
    <property type="match status" value="1"/>
</dbReference>
<keyword evidence="2" id="KW-1133">Transmembrane helix</keyword>
<dbReference type="AlphaFoldDB" id="A0AAV5J9T7"/>
<proteinExistence type="predicted"/>
<dbReference type="PANTHER" id="PTHR33646:SF6">
    <property type="entry name" value="TRANSMEMBRANE PROTEIN"/>
    <property type="match status" value="1"/>
</dbReference>
<feature type="transmembrane region" description="Helical" evidence="2">
    <location>
        <begin position="283"/>
        <end position="303"/>
    </location>
</feature>
<evidence type="ECO:0000256" key="2">
    <source>
        <dbReference type="SAM" id="Phobius"/>
    </source>
</evidence>
<feature type="region of interest" description="Disordered" evidence="1">
    <location>
        <begin position="1"/>
        <end position="33"/>
    </location>
</feature>
<dbReference type="Proteomes" id="UP001054252">
    <property type="component" value="Unassembled WGS sequence"/>
</dbReference>
<protein>
    <recommendedName>
        <fullName evidence="3">DUF6821 domain-containing protein</fullName>
    </recommendedName>
</protein>
<accession>A0AAV5J9T7</accession>
<dbReference type="EMBL" id="BPVZ01000030">
    <property type="protein sequence ID" value="GKV09226.1"/>
    <property type="molecule type" value="Genomic_DNA"/>
</dbReference>
<evidence type="ECO:0000256" key="1">
    <source>
        <dbReference type="SAM" id="MobiDB-lite"/>
    </source>
</evidence>
<sequence length="365" mass="40585">MDSELQDWELLQSSDSDLDRVSPERNLEGIEGDTEGMIRSDYFSLDNQSRYAKTVAVEGDVSEEGSVESDNPSWIDPGSETRYERKNLGGFWSDSGSDRSDDRKLSDYEVKNELGLVGNEKGQLGFEGIGEMEAKSENLGKIEFGISKSSDFDMKSELGFVEKVTGASDDNQVNDKVLDNCWSDSGGDGLVSMKFRDAEKESEIDLGDLAKRTAELESSGEFDGGNDSTIGTEGAVGNSDVVDIKEMESSRVNSVGKEEKRRIAWWKVPFEVLKYCLFKVSPVWSISVVATVMGFVILGRRLYRMKRKRQSLQLKVTVDDKKVSQFMNRAARLNDAFSVVRRVPIVRPALPAGGVNPWPVMGMMR</sequence>
<keyword evidence="2" id="KW-0472">Membrane</keyword>
<reference evidence="4 5" key="1">
    <citation type="journal article" date="2021" name="Commun. Biol.">
        <title>The genome of Shorea leprosula (Dipterocarpaceae) highlights the ecological relevance of drought in aseasonal tropical rainforests.</title>
        <authorList>
            <person name="Ng K.K.S."/>
            <person name="Kobayashi M.J."/>
            <person name="Fawcett J.A."/>
            <person name="Hatakeyama M."/>
            <person name="Paape T."/>
            <person name="Ng C.H."/>
            <person name="Ang C.C."/>
            <person name="Tnah L.H."/>
            <person name="Lee C.T."/>
            <person name="Nishiyama T."/>
            <person name="Sese J."/>
            <person name="O'Brien M.J."/>
            <person name="Copetti D."/>
            <person name="Mohd Noor M.I."/>
            <person name="Ong R.C."/>
            <person name="Putra M."/>
            <person name="Sireger I.Z."/>
            <person name="Indrioko S."/>
            <person name="Kosugi Y."/>
            <person name="Izuno A."/>
            <person name="Isagi Y."/>
            <person name="Lee S.L."/>
            <person name="Shimizu K.K."/>
        </authorList>
    </citation>
    <scope>NUCLEOTIDE SEQUENCE [LARGE SCALE GENOMIC DNA]</scope>
    <source>
        <strain evidence="4">214</strain>
    </source>
</reference>